<dbReference type="Gene3D" id="3.30.40.10">
    <property type="entry name" value="Zinc/RING finger domain, C3HC4 (zinc finger)"/>
    <property type="match status" value="1"/>
</dbReference>
<evidence type="ECO:0000313" key="13">
    <source>
        <dbReference type="EMBL" id="EDW08216.2"/>
    </source>
</evidence>
<feature type="compositionally biased region" description="Polar residues" evidence="10">
    <location>
        <begin position="391"/>
        <end position="407"/>
    </location>
</feature>
<dbReference type="eggNOG" id="KOG1609">
    <property type="taxonomic scope" value="Eukaryota"/>
</dbReference>
<keyword evidence="5" id="KW-0863">Zinc-finger</keyword>
<feature type="region of interest" description="Disordered" evidence="10">
    <location>
        <begin position="445"/>
        <end position="502"/>
    </location>
</feature>
<dbReference type="Proteomes" id="UP000009192">
    <property type="component" value="Unassembled WGS sequence"/>
</dbReference>
<feature type="region of interest" description="Disordered" evidence="10">
    <location>
        <begin position="383"/>
        <end position="430"/>
    </location>
</feature>
<evidence type="ECO:0000259" key="12">
    <source>
        <dbReference type="PROSITE" id="PS51292"/>
    </source>
</evidence>
<evidence type="ECO:0000256" key="2">
    <source>
        <dbReference type="ARBA" id="ARBA00022679"/>
    </source>
</evidence>
<evidence type="ECO:0000256" key="7">
    <source>
        <dbReference type="ARBA" id="ARBA00022833"/>
    </source>
</evidence>
<gene>
    <name evidence="13" type="primary">Dmoj\GI19841</name>
    <name evidence="13" type="ORF">Dmoj_GI19841</name>
</gene>
<evidence type="ECO:0000256" key="6">
    <source>
        <dbReference type="ARBA" id="ARBA00022786"/>
    </source>
</evidence>
<evidence type="ECO:0000256" key="5">
    <source>
        <dbReference type="ARBA" id="ARBA00022771"/>
    </source>
</evidence>
<dbReference type="PROSITE" id="PS51292">
    <property type="entry name" value="ZF_RING_CH"/>
    <property type="match status" value="1"/>
</dbReference>
<dbReference type="InterPro" id="IPR011016">
    <property type="entry name" value="Znf_RING-CH"/>
</dbReference>
<dbReference type="AlphaFoldDB" id="B4KQP7"/>
<dbReference type="GO" id="GO:0004842">
    <property type="term" value="F:ubiquitin-protein transferase activity"/>
    <property type="evidence" value="ECO:0007669"/>
    <property type="project" value="TreeGrafter"/>
</dbReference>
<evidence type="ECO:0000256" key="9">
    <source>
        <dbReference type="ARBA" id="ARBA00023136"/>
    </source>
</evidence>
<keyword evidence="3 11" id="KW-0812">Transmembrane</keyword>
<dbReference type="InterPro" id="IPR013083">
    <property type="entry name" value="Znf_RING/FYVE/PHD"/>
</dbReference>
<keyword evidence="7" id="KW-0862">Zinc</keyword>
<evidence type="ECO:0000256" key="11">
    <source>
        <dbReference type="SAM" id="Phobius"/>
    </source>
</evidence>
<dbReference type="KEGG" id="dmo:Dmoj_GI19841"/>
<keyword evidence="4" id="KW-0479">Metal-binding</keyword>
<feature type="transmembrane region" description="Helical" evidence="11">
    <location>
        <begin position="272"/>
        <end position="291"/>
    </location>
</feature>
<keyword evidence="6" id="KW-0833">Ubl conjugation pathway</keyword>
<keyword evidence="9 11" id="KW-0472">Membrane</keyword>
<dbReference type="EMBL" id="CH933808">
    <property type="protein sequence ID" value="EDW08216.2"/>
    <property type="molecule type" value="Genomic_DNA"/>
</dbReference>
<proteinExistence type="predicted"/>
<dbReference type="PANTHER" id="PTHR46065">
    <property type="entry name" value="E3 UBIQUITIN-PROTEIN LIGASE MARCH 2/3 FAMILY MEMBER"/>
    <property type="match status" value="1"/>
</dbReference>
<feature type="compositionally biased region" description="Low complexity" evidence="10">
    <location>
        <begin position="445"/>
        <end position="459"/>
    </location>
</feature>
<name>B4KQP7_DROMO</name>
<dbReference type="GO" id="GO:0016567">
    <property type="term" value="P:protein ubiquitination"/>
    <property type="evidence" value="ECO:0007669"/>
    <property type="project" value="TreeGrafter"/>
</dbReference>
<dbReference type="InParanoid" id="B4KQP7"/>
<dbReference type="GO" id="GO:0016020">
    <property type="term" value="C:membrane"/>
    <property type="evidence" value="ECO:0007669"/>
    <property type="project" value="UniProtKB-SubCell"/>
</dbReference>
<dbReference type="SUPFAM" id="SSF57850">
    <property type="entry name" value="RING/U-box"/>
    <property type="match status" value="1"/>
</dbReference>
<feature type="compositionally biased region" description="Low complexity" evidence="10">
    <location>
        <begin position="479"/>
        <end position="494"/>
    </location>
</feature>
<dbReference type="OrthoDB" id="273089at2759"/>
<evidence type="ECO:0000256" key="4">
    <source>
        <dbReference type="ARBA" id="ARBA00022723"/>
    </source>
</evidence>
<protein>
    <recommendedName>
        <fullName evidence="12">RING-CH-type domain-containing protein</fullName>
    </recommendedName>
</protein>
<dbReference type="PANTHER" id="PTHR46065:SF3">
    <property type="entry name" value="FI20425P1"/>
    <property type="match status" value="1"/>
</dbReference>
<sequence length="502" mass="55625">MIVRYSPATFDKSAETMESERFDASGGVVEQDALKPETALQLDIEELVSNSSADDTPPSMIIVETCINSVEPTNASKQIEKVEKIEKGDKEAANEQAGCSITLGLKPNVQFQLLSTNTEKLNQSLAHTEAALAAANISTCAAAKPAGSELVMAPVLRRCADSGTQCNNLNLDCEASNSSDSMPSIGSLVCRICHNADNPEQLVSPCLCKGSLTYVHVHCLERWISTSRCTICELCQFHYNTEQTLRYTCLQSLRLWYSRAMSRRALQEDCQMFSLLTLVAFGIIGTLLVGIQYYAMHTQSWGLSKLWTKSWMLFFLFMTITVYFANIYMLIKSQLTPWYRWWQSARDIKLILENRRPFPNPNRAQPLQLTVDTASTTASMFTHHDQHDMPQRSSQRRFGTPSSSVSSLPRGPPPVAMVKQPVPGLTTAKPEEPTTCIAAAMISVSSKSNPSPNPNLNPKCSYSADADASAGMPNDKKQPQQQHQQQQQQSQQHPLMEEKASN</sequence>
<feature type="transmembrane region" description="Helical" evidence="11">
    <location>
        <begin position="311"/>
        <end position="331"/>
    </location>
</feature>
<evidence type="ECO:0000256" key="1">
    <source>
        <dbReference type="ARBA" id="ARBA00004141"/>
    </source>
</evidence>
<keyword evidence="2" id="KW-0808">Transferase</keyword>
<evidence type="ECO:0000256" key="3">
    <source>
        <dbReference type="ARBA" id="ARBA00022692"/>
    </source>
</evidence>
<evidence type="ECO:0000256" key="8">
    <source>
        <dbReference type="ARBA" id="ARBA00022989"/>
    </source>
</evidence>
<organism evidence="13 14">
    <name type="scientific">Drosophila mojavensis</name>
    <name type="common">Fruit fly</name>
    <dbReference type="NCBI Taxonomy" id="7230"/>
    <lineage>
        <taxon>Eukaryota</taxon>
        <taxon>Metazoa</taxon>
        <taxon>Ecdysozoa</taxon>
        <taxon>Arthropoda</taxon>
        <taxon>Hexapoda</taxon>
        <taxon>Insecta</taxon>
        <taxon>Pterygota</taxon>
        <taxon>Neoptera</taxon>
        <taxon>Endopterygota</taxon>
        <taxon>Diptera</taxon>
        <taxon>Brachycera</taxon>
        <taxon>Muscomorpha</taxon>
        <taxon>Ephydroidea</taxon>
        <taxon>Drosophilidae</taxon>
        <taxon>Drosophila</taxon>
    </lineage>
</organism>
<comment type="subcellular location">
    <subcellularLocation>
        <location evidence="1">Membrane</location>
        <topology evidence="1">Multi-pass membrane protein</topology>
    </subcellularLocation>
</comment>
<keyword evidence="8 11" id="KW-1133">Transmembrane helix</keyword>
<evidence type="ECO:0000256" key="10">
    <source>
        <dbReference type="SAM" id="MobiDB-lite"/>
    </source>
</evidence>
<dbReference type="Pfam" id="PF12906">
    <property type="entry name" value="RINGv"/>
    <property type="match status" value="1"/>
</dbReference>
<reference evidence="13 14" key="1">
    <citation type="journal article" date="2007" name="Nature">
        <title>Evolution of genes and genomes on the Drosophila phylogeny.</title>
        <authorList>
            <consortium name="Drosophila 12 Genomes Consortium"/>
            <person name="Clark A.G."/>
            <person name="Eisen M.B."/>
            <person name="Smith D.R."/>
            <person name="Bergman C.M."/>
            <person name="Oliver B."/>
            <person name="Markow T.A."/>
            <person name="Kaufman T.C."/>
            <person name="Kellis M."/>
            <person name="Gelbart W."/>
            <person name="Iyer V.N."/>
            <person name="Pollard D.A."/>
            <person name="Sackton T.B."/>
            <person name="Larracuente A.M."/>
            <person name="Singh N.D."/>
            <person name="Abad J.P."/>
            <person name="Abt D.N."/>
            <person name="Adryan B."/>
            <person name="Aguade M."/>
            <person name="Akashi H."/>
            <person name="Anderson W.W."/>
            <person name="Aquadro C.F."/>
            <person name="Ardell D.H."/>
            <person name="Arguello R."/>
            <person name="Artieri C.G."/>
            <person name="Barbash D.A."/>
            <person name="Barker D."/>
            <person name="Barsanti P."/>
            <person name="Batterham P."/>
            <person name="Batzoglou S."/>
            <person name="Begun D."/>
            <person name="Bhutkar A."/>
            <person name="Blanco E."/>
            <person name="Bosak S.A."/>
            <person name="Bradley R.K."/>
            <person name="Brand A.D."/>
            <person name="Brent M.R."/>
            <person name="Brooks A.N."/>
            <person name="Brown R.H."/>
            <person name="Butlin R.K."/>
            <person name="Caggese C."/>
            <person name="Calvi B.R."/>
            <person name="Bernardo de Carvalho A."/>
            <person name="Caspi A."/>
            <person name="Castrezana S."/>
            <person name="Celniker S.E."/>
            <person name="Chang J.L."/>
            <person name="Chapple C."/>
            <person name="Chatterji S."/>
            <person name="Chinwalla A."/>
            <person name="Civetta A."/>
            <person name="Clifton S.W."/>
            <person name="Comeron J.M."/>
            <person name="Costello J.C."/>
            <person name="Coyne J.A."/>
            <person name="Daub J."/>
            <person name="David R.G."/>
            <person name="Delcher A.L."/>
            <person name="Delehaunty K."/>
            <person name="Do C.B."/>
            <person name="Ebling H."/>
            <person name="Edwards K."/>
            <person name="Eickbush T."/>
            <person name="Evans J.D."/>
            <person name="Filipski A."/>
            <person name="Findeiss S."/>
            <person name="Freyhult E."/>
            <person name="Fulton L."/>
            <person name="Fulton R."/>
            <person name="Garcia A.C."/>
            <person name="Gardiner A."/>
            <person name="Garfield D.A."/>
            <person name="Garvin B.E."/>
            <person name="Gibson G."/>
            <person name="Gilbert D."/>
            <person name="Gnerre S."/>
            <person name="Godfrey J."/>
            <person name="Good R."/>
            <person name="Gotea V."/>
            <person name="Gravely B."/>
            <person name="Greenberg A.J."/>
            <person name="Griffiths-Jones S."/>
            <person name="Gross S."/>
            <person name="Guigo R."/>
            <person name="Gustafson E.A."/>
            <person name="Haerty W."/>
            <person name="Hahn M.W."/>
            <person name="Halligan D.L."/>
            <person name="Halpern A.L."/>
            <person name="Halter G.M."/>
            <person name="Han M.V."/>
            <person name="Heger A."/>
            <person name="Hillier L."/>
            <person name="Hinrichs A.S."/>
            <person name="Holmes I."/>
            <person name="Hoskins R.A."/>
            <person name="Hubisz M.J."/>
            <person name="Hultmark D."/>
            <person name="Huntley M.A."/>
            <person name="Jaffe D.B."/>
            <person name="Jagadeeshan S."/>
            <person name="Jeck W.R."/>
            <person name="Johnson J."/>
            <person name="Jones C.D."/>
            <person name="Jordan W.C."/>
            <person name="Karpen G.H."/>
            <person name="Kataoka E."/>
            <person name="Keightley P.D."/>
            <person name="Kheradpour P."/>
            <person name="Kirkness E.F."/>
            <person name="Koerich L.B."/>
            <person name="Kristiansen K."/>
            <person name="Kudrna D."/>
            <person name="Kulathinal R.J."/>
            <person name="Kumar S."/>
            <person name="Kwok R."/>
            <person name="Lander E."/>
            <person name="Langley C.H."/>
            <person name="Lapoint R."/>
            <person name="Lazzaro B.P."/>
            <person name="Lee S.J."/>
            <person name="Levesque L."/>
            <person name="Li R."/>
            <person name="Lin C.F."/>
            <person name="Lin M.F."/>
            <person name="Lindblad-Toh K."/>
            <person name="Llopart A."/>
            <person name="Long M."/>
            <person name="Low L."/>
            <person name="Lozovsky E."/>
            <person name="Lu J."/>
            <person name="Luo M."/>
            <person name="Machado C.A."/>
            <person name="Makalowski W."/>
            <person name="Marzo M."/>
            <person name="Matsuda M."/>
            <person name="Matzkin L."/>
            <person name="McAllister B."/>
            <person name="McBride C.S."/>
            <person name="McKernan B."/>
            <person name="McKernan K."/>
            <person name="Mendez-Lago M."/>
            <person name="Minx P."/>
            <person name="Mollenhauer M.U."/>
            <person name="Montooth K."/>
            <person name="Mount S.M."/>
            <person name="Mu X."/>
            <person name="Myers E."/>
            <person name="Negre B."/>
            <person name="Newfeld S."/>
            <person name="Nielsen R."/>
            <person name="Noor M.A."/>
            <person name="O'Grady P."/>
            <person name="Pachter L."/>
            <person name="Papaceit M."/>
            <person name="Parisi M.J."/>
            <person name="Parisi M."/>
            <person name="Parts L."/>
            <person name="Pedersen J.S."/>
            <person name="Pesole G."/>
            <person name="Phillippy A.M."/>
            <person name="Ponting C.P."/>
            <person name="Pop M."/>
            <person name="Porcelli D."/>
            <person name="Powell J.R."/>
            <person name="Prohaska S."/>
            <person name="Pruitt K."/>
            <person name="Puig M."/>
            <person name="Quesneville H."/>
            <person name="Ram K.R."/>
            <person name="Rand D."/>
            <person name="Rasmussen M.D."/>
            <person name="Reed L.K."/>
            <person name="Reenan R."/>
            <person name="Reily A."/>
            <person name="Remington K.A."/>
            <person name="Rieger T.T."/>
            <person name="Ritchie M.G."/>
            <person name="Robin C."/>
            <person name="Rogers Y.H."/>
            <person name="Rohde C."/>
            <person name="Rozas J."/>
            <person name="Rubenfield M.J."/>
            <person name="Ruiz A."/>
            <person name="Russo S."/>
            <person name="Salzberg S.L."/>
            <person name="Sanchez-Gracia A."/>
            <person name="Saranga D.J."/>
            <person name="Sato H."/>
            <person name="Schaeffer S.W."/>
            <person name="Schatz M.C."/>
            <person name="Schlenke T."/>
            <person name="Schwartz R."/>
            <person name="Segarra C."/>
            <person name="Singh R.S."/>
            <person name="Sirot L."/>
            <person name="Sirota M."/>
            <person name="Sisneros N.B."/>
            <person name="Smith C.D."/>
            <person name="Smith T.F."/>
            <person name="Spieth J."/>
            <person name="Stage D.E."/>
            <person name="Stark A."/>
            <person name="Stephan W."/>
            <person name="Strausberg R.L."/>
            <person name="Strempel S."/>
            <person name="Sturgill D."/>
            <person name="Sutton G."/>
            <person name="Sutton G.G."/>
            <person name="Tao W."/>
            <person name="Teichmann S."/>
            <person name="Tobari Y.N."/>
            <person name="Tomimura Y."/>
            <person name="Tsolas J.M."/>
            <person name="Valente V.L."/>
            <person name="Venter E."/>
            <person name="Venter J.C."/>
            <person name="Vicario S."/>
            <person name="Vieira F.G."/>
            <person name="Vilella A.J."/>
            <person name="Villasante A."/>
            <person name="Walenz B."/>
            <person name="Wang J."/>
            <person name="Wasserman M."/>
            <person name="Watts T."/>
            <person name="Wilson D."/>
            <person name="Wilson R.K."/>
            <person name="Wing R.A."/>
            <person name="Wolfner M.F."/>
            <person name="Wong A."/>
            <person name="Wong G.K."/>
            <person name="Wu C.I."/>
            <person name="Wu G."/>
            <person name="Yamamoto D."/>
            <person name="Yang H.P."/>
            <person name="Yang S.P."/>
            <person name="Yorke J.A."/>
            <person name="Yoshida K."/>
            <person name="Zdobnov E."/>
            <person name="Zhang P."/>
            <person name="Zhang Y."/>
            <person name="Zimin A.V."/>
            <person name="Baldwin J."/>
            <person name="Abdouelleil A."/>
            <person name="Abdulkadir J."/>
            <person name="Abebe A."/>
            <person name="Abera B."/>
            <person name="Abreu J."/>
            <person name="Acer S.C."/>
            <person name="Aftuck L."/>
            <person name="Alexander A."/>
            <person name="An P."/>
            <person name="Anderson E."/>
            <person name="Anderson S."/>
            <person name="Arachi H."/>
            <person name="Azer M."/>
            <person name="Bachantsang P."/>
            <person name="Barry A."/>
            <person name="Bayul T."/>
            <person name="Berlin A."/>
            <person name="Bessette D."/>
            <person name="Bloom T."/>
            <person name="Blye J."/>
            <person name="Boguslavskiy L."/>
            <person name="Bonnet C."/>
            <person name="Boukhgalter B."/>
            <person name="Bourzgui I."/>
            <person name="Brown A."/>
            <person name="Cahill P."/>
            <person name="Channer S."/>
            <person name="Cheshatsang Y."/>
            <person name="Chuda L."/>
            <person name="Citroen M."/>
            <person name="Collymore A."/>
            <person name="Cooke P."/>
            <person name="Costello M."/>
            <person name="D'Aco K."/>
            <person name="Daza R."/>
            <person name="De Haan G."/>
            <person name="DeGray S."/>
            <person name="DeMaso C."/>
            <person name="Dhargay N."/>
            <person name="Dooley K."/>
            <person name="Dooley E."/>
            <person name="Doricent M."/>
            <person name="Dorje P."/>
            <person name="Dorjee K."/>
            <person name="Dupes A."/>
            <person name="Elong R."/>
            <person name="Falk J."/>
            <person name="Farina A."/>
            <person name="Faro S."/>
            <person name="Ferguson D."/>
            <person name="Fisher S."/>
            <person name="Foley C.D."/>
            <person name="Franke A."/>
            <person name="Friedrich D."/>
            <person name="Gadbois L."/>
            <person name="Gearin G."/>
            <person name="Gearin C.R."/>
            <person name="Giannoukos G."/>
            <person name="Goode T."/>
            <person name="Graham J."/>
            <person name="Grandbois E."/>
            <person name="Grewal S."/>
            <person name="Gyaltsen K."/>
            <person name="Hafez N."/>
            <person name="Hagos B."/>
            <person name="Hall J."/>
            <person name="Henson C."/>
            <person name="Hollinger A."/>
            <person name="Honan T."/>
            <person name="Huard M.D."/>
            <person name="Hughes L."/>
            <person name="Hurhula B."/>
            <person name="Husby M.E."/>
            <person name="Kamat A."/>
            <person name="Kanga B."/>
            <person name="Kashin S."/>
            <person name="Khazanovich D."/>
            <person name="Kisner P."/>
            <person name="Lance K."/>
            <person name="Lara M."/>
            <person name="Lee W."/>
            <person name="Lennon N."/>
            <person name="Letendre F."/>
            <person name="LeVine R."/>
            <person name="Lipovsky A."/>
            <person name="Liu X."/>
            <person name="Liu J."/>
            <person name="Liu S."/>
            <person name="Lokyitsang T."/>
            <person name="Lokyitsang Y."/>
            <person name="Lubonja R."/>
            <person name="Lui A."/>
            <person name="MacDonald P."/>
            <person name="Magnisalis V."/>
            <person name="Maru K."/>
            <person name="Matthews C."/>
            <person name="McCusker W."/>
            <person name="McDonough S."/>
            <person name="Mehta T."/>
            <person name="Meldrim J."/>
            <person name="Meneus L."/>
            <person name="Mihai O."/>
            <person name="Mihalev A."/>
            <person name="Mihova T."/>
            <person name="Mittelman R."/>
            <person name="Mlenga V."/>
            <person name="Montmayeur A."/>
            <person name="Mulrain L."/>
            <person name="Navidi A."/>
            <person name="Naylor J."/>
            <person name="Negash T."/>
            <person name="Nguyen T."/>
            <person name="Nguyen N."/>
            <person name="Nicol R."/>
            <person name="Norbu C."/>
            <person name="Norbu N."/>
            <person name="Novod N."/>
            <person name="O'Neill B."/>
            <person name="Osman S."/>
            <person name="Markiewicz E."/>
            <person name="Oyono O.L."/>
            <person name="Patti C."/>
            <person name="Phunkhang P."/>
            <person name="Pierre F."/>
            <person name="Priest M."/>
            <person name="Raghuraman S."/>
            <person name="Rege F."/>
            <person name="Reyes R."/>
            <person name="Rise C."/>
            <person name="Rogov P."/>
            <person name="Ross K."/>
            <person name="Ryan E."/>
            <person name="Settipalli S."/>
            <person name="Shea T."/>
            <person name="Sherpa N."/>
            <person name="Shi L."/>
            <person name="Shih D."/>
            <person name="Sparrow T."/>
            <person name="Spaulding J."/>
            <person name="Stalker J."/>
            <person name="Stange-Thomann N."/>
            <person name="Stavropoulos S."/>
            <person name="Stone C."/>
            <person name="Strader C."/>
            <person name="Tesfaye S."/>
            <person name="Thomson T."/>
            <person name="Thoulutsang Y."/>
            <person name="Thoulutsang D."/>
            <person name="Topham K."/>
            <person name="Topping I."/>
            <person name="Tsamla T."/>
            <person name="Vassiliev H."/>
            <person name="Vo A."/>
            <person name="Wangchuk T."/>
            <person name="Wangdi T."/>
            <person name="Weiand M."/>
            <person name="Wilkinson J."/>
            <person name="Wilson A."/>
            <person name="Yadav S."/>
            <person name="Young G."/>
            <person name="Yu Q."/>
            <person name="Zembek L."/>
            <person name="Zhong D."/>
            <person name="Zimmer A."/>
            <person name="Zwirko Z."/>
            <person name="Jaffe D.B."/>
            <person name="Alvarez P."/>
            <person name="Brockman W."/>
            <person name="Butler J."/>
            <person name="Chin C."/>
            <person name="Gnerre S."/>
            <person name="Grabherr M."/>
            <person name="Kleber M."/>
            <person name="Mauceli E."/>
            <person name="MacCallum I."/>
        </authorList>
    </citation>
    <scope>NUCLEOTIDE SEQUENCE [LARGE SCALE GENOMIC DNA]</scope>
    <source>
        <strain evidence="14">Tucson 15081-1352.22</strain>
    </source>
</reference>
<dbReference type="HOGENOM" id="CLU_042102_0_0_1"/>
<keyword evidence="14" id="KW-1185">Reference proteome</keyword>
<dbReference type="SMART" id="SM00744">
    <property type="entry name" value="RINGv"/>
    <property type="match status" value="1"/>
</dbReference>
<evidence type="ECO:0000313" key="14">
    <source>
        <dbReference type="Proteomes" id="UP000009192"/>
    </source>
</evidence>
<dbReference type="GO" id="GO:0008270">
    <property type="term" value="F:zinc ion binding"/>
    <property type="evidence" value="ECO:0007669"/>
    <property type="project" value="UniProtKB-KW"/>
</dbReference>
<accession>B4KQP7</accession>
<feature type="domain" description="RING-CH-type" evidence="12">
    <location>
        <begin position="182"/>
        <end position="242"/>
    </location>
</feature>